<keyword evidence="5" id="KW-1185">Reference proteome</keyword>
<dbReference type="EMBL" id="JADCSA010000002">
    <property type="protein sequence ID" value="MBE7323697.1"/>
    <property type="molecule type" value="Genomic_DNA"/>
</dbReference>
<feature type="chain" id="PRO_5046619796" evidence="2">
    <location>
        <begin position="23"/>
        <end position="277"/>
    </location>
</feature>
<gene>
    <name evidence="4" type="ORF">IEQ44_03400</name>
</gene>
<evidence type="ECO:0000259" key="3">
    <source>
        <dbReference type="Pfam" id="PF13845"/>
    </source>
</evidence>
<dbReference type="Pfam" id="PF13845">
    <property type="entry name" value="Septum_form"/>
    <property type="match status" value="1"/>
</dbReference>
<accession>A0ABR9RQ46</accession>
<organism evidence="4 5">
    <name type="scientific">Nocardioides malaquae</name>
    <dbReference type="NCBI Taxonomy" id="2773426"/>
    <lineage>
        <taxon>Bacteria</taxon>
        <taxon>Bacillati</taxon>
        <taxon>Actinomycetota</taxon>
        <taxon>Actinomycetes</taxon>
        <taxon>Propionibacteriales</taxon>
        <taxon>Nocardioidaceae</taxon>
        <taxon>Nocardioides</taxon>
    </lineage>
</organism>
<evidence type="ECO:0000313" key="4">
    <source>
        <dbReference type="EMBL" id="MBE7323697.1"/>
    </source>
</evidence>
<proteinExistence type="predicted"/>
<dbReference type="InterPro" id="IPR026004">
    <property type="entry name" value="Septum_form"/>
</dbReference>
<evidence type="ECO:0000256" key="1">
    <source>
        <dbReference type="SAM" id="MobiDB-lite"/>
    </source>
</evidence>
<reference evidence="4 5" key="1">
    <citation type="submission" date="2020-10" db="EMBL/GenBank/DDBJ databases">
        <title>Nocardioides sp. isolated from sludge.</title>
        <authorList>
            <person name="Zhang X."/>
        </authorList>
    </citation>
    <scope>NUCLEOTIDE SEQUENCE [LARGE SCALE GENOMIC DNA]</scope>
    <source>
        <strain evidence="4 5">Y6</strain>
    </source>
</reference>
<feature type="region of interest" description="Disordered" evidence="1">
    <location>
        <begin position="25"/>
        <end position="55"/>
    </location>
</feature>
<feature type="signal peptide" evidence="2">
    <location>
        <begin position="1"/>
        <end position="22"/>
    </location>
</feature>
<comment type="caution">
    <text evidence="4">The sequence shown here is derived from an EMBL/GenBank/DDBJ whole genome shotgun (WGS) entry which is preliminary data.</text>
</comment>
<dbReference type="Proteomes" id="UP000756387">
    <property type="component" value="Unassembled WGS sequence"/>
</dbReference>
<keyword evidence="2" id="KW-0732">Signal</keyword>
<evidence type="ECO:0000313" key="5">
    <source>
        <dbReference type="Proteomes" id="UP000756387"/>
    </source>
</evidence>
<feature type="compositionally biased region" description="Low complexity" evidence="1">
    <location>
        <begin position="32"/>
        <end position="44"/>
    </location>
</feature>
<protein>
    <submittedName>
        <fullName evidence="4">Septum formation family protein</fullName>
    </submittedName>
</protein>
<feature type="domain" description="Septum formation-related" evidence="3">
    <location>
        <begin position="55"/>
        <end position="270"/>
    </location>
</feature>
<sequence>MTPRALVALCCALLLLMTACTGDDGDTGEAGSDAAPTASPDSTAPPKPPRRPRVGDCHDLSWEEALSPVTPTETRVACKRRHTGVTFRVGRVPRNRAGKQLPVDSVRVQRQVARACPDALPGFLGASQDEVRRSVLRAVWFTPSLAEAQSGAKWFRCDVVATGRVSRLAQLPARMRGALADDALRERFALCATGEPGASFTRVPCSVAHTWRAVTTVDVEGDAYPGRRAVEDAMASACGDAATEAASNPLDVRWSQEAPTRRQWRAGQRFGYCWVPA</sequence>
<dbReference type="PROSITE" id="PS51257">
    <property type="entry name" value="PROKAR_LIPOPROTEIN"/>
    <property type="match status" value="1"/>
</dbReference>
<dbReference type="RefSeq" id="WP_193636998.1">
    <property type="nucleotide sequence ID" value="NZ_JADCSA010000002.1"/>
</dbReference>
<name>A0ABR9RQ46_9ACTN</name>
<evidence type="ECO:0000256" key="2">
    <source>
        <dbReference type="SAM" id="SignalP"/>
    </source>
</evidence>